<sequence length="230" mass="24206">MTEALKTVHPATVRAWVDGWVISRQTPAPVREPWGLRVDVGLPGHVARHIVPDPTPVTIERLTGVLTIPGTWLKLCAPAAAVAPLLPERWSVKDLEFMMTTSLAIGATARTAPASRAYAHQRPEPPAGYTLAVTTRAGVTVARLLTAAGEVAARGQYAMAGRTAVVDKVETASGHRRRGLGTVIMRTLTTTAAAAGAHTGVLVATAEGQALYETLGWTLHTPVTAAVLTH</sequence>
<evidence type="ECO:0000259" key="1">
    <source>
        <dbReference type="PROSITE" id="PS51186"/>
    </source>
</evidence>
<proteinExistence type="predicted"/>
<name>A0ABP6XLF3_9ACTN</name>
<reference evidence="3" key="1">
    <citation type="journal article" date="2019" name="Int. J. Syst. Evol. Microbiol.">
        <title>The Global Catalogue of Microorganisms (GCM) 10K type strain sequencing project: providing services to taxonomists for standard genome sequencing and annotation.</title>
        <authorList>
            <consortium name="The Broad Institute Genomics Platform"/>
            <consortium name="The Broad Institute Genome Sequencing Center for Infectious Disease"/>
            <person name="Wu L."/>
            <person name="Ma J."/>
        </authorList>
    </citation>
    <scope>NUCLEOTIDE SEQUENCE [LARGE SCALE GENOMIC DNA]</scope>
    <source>
        <strain evidence="3">JCM 17326</strain>
    </source>
</reference>
<dbReference type="Pfam" id="PF00583">
    <property type="entry name" value="Acetyltransf_1"/>
    <property type="match status" value="1"/>
</dbReference>
<accession>A0ABP6XLF3</accession>
<dbReference type="Proteomes" id="UP001500630">
    <property type="component" value="Unassembled WGS sequence"/>
</dbReference>
<evidence type="ECO:0000313" key="3">
    <source>
        <dbReference type="Proteomes" id="UP001500630"/>
    </source>
</evidence>
<dbReference type="InterPro" id="IPR000182">
    <property type="entry name" value="GNAT_dom"/>
</dbReference>
<dbReference type="Gene3D" id="3.40.630.30">
    <property type="match status" value="1"/>
</dbReference>
<dbReference type="InterPro" id="IPR016181">
    <property type="entry name" value="Acyl_CoA_acyltransferase"/>
</dbReference>
<protein>
    <recommendedName>
        <fullName evidence="1">N-acetyltransferase domain-containing protein</fullName>
    </recommendedName>
</protein>
<dbReference type="EMBL" id="BAABDQ010000013">
    <property type="protein sequence ID" value="GAA3568997.1"/>
    <property type="molecule type" value="Genomic_DNA"/>
</dbReference>
<evidence type="ECO:0000313" key="2">
    <source>
        <dbReference type="EMBL" id="GAA3568997.1"/>
    </source>
</evidence>
<comment type="caution">
    <text evidence="2">The sequence shown here is derived from an EMBL/GenBank/DDBJ whole genome shotgun (WGS) entry which is preliminary data.</text>
</comment>
<organism evidence="2 3">
    <name type="scientific">Nonomuraea rosea</name>
    <dbReference type="NCBI Taxonomy" id="638574"/>
    <lineage>
        <taxon>Bacteria</taxon>
        <taxon>Bacillati</taxon>
        <taxon>Actinomycetota</taxon>
        <taxon>Actinomycetes</taxon>
        <taxon>Streptosporangiales</taxon>
        <taxon>Streptosporangiaceae</taxon>
        <taxon>Nonomuraea</taxon>
    </lineage>
</organism>
<keyword evidence="3" id="KW-1185">Reference proteome</keyword>
<feature type="domain" description="N-acetyltransferase" evidence="1">
    <location>
        <begin position="98"/>
        <end position="230"/>
    </location>
</feature>
<dbReference type="RefSeq" id="WP_345566471.1">
    <property type="nucleotide sequence ID" value="NZ_BAABDQ010000013.1"/>
</dbReference>
<gene>
    <name evidence="2" type="ORF">GCM10022419_057270</name>
</gene>
<dbReference type="SUPFAM" id="SSF55729">
    <property type="entry name" value="Acyl-CoA N-acyltransferases (Nat)"/>
    <property type="match status" value="1"/>
</dbReference>
<dbReference type="PROSITE" id="PS51186">
    <property type="entry name" value="GNAT"/>
    <property type="match status" value="1"/>
</dbReference>